<proteinExistence type="predicted"/>
<protein>
    <submittedName>
        <fullName evidence="1">Uncharacterized protein</fullName>
    </submittedName>
</protein>
<keyword evidence="2" id="KW-1185">Reference proteome</keyword>
<comment type="caution">
    <text evidence="1">The sequence shown here is derived from an EMBL/GenBank/DDBJ whole genome shotgun (WGS) entry which is preliminary data.</text>
</comment>
<dbReference type="AlphaFoldDB" id="C0EC36"/>
<name>C0EC36_9FIRM</name>
<organism evidence="1 2">
    <name type="scientific">[Clostridium] methylpentosum DSM 5476</name>
    <dbReference type="NCBI Taxonomy" id="537013"/>
    <lineage>
        <taxon>Bacteria</taxon>
        <taxon>Bacillati</taxon>
        <taxon>Bacillota</taxon>
        <taxon>Clostridia</taxon>
        <taxon>Eubacteriales</taxon>
        <taxon>Oscillospiraceae</taxon>
        <taxon>Oscillospiraceae incertae sedis</taxon>
    </lineage>
</organism>
<dbReference type="Proteomes" id="UP000003340">
    <property type="component" value="Unassembled WGS sequence"/>
</dbReference>
<evidence type="ECO:0000313" key="2">
    <source>
        <dbReference type="Proteomes" id="UP000003340"/>
    </source>
</evidence>
<dbReference type="EMBL" id="ACEC01000046">
    <property type="protein sequence ID" value="EEG30926.1"/>
    <property type="molecule type" value="Genomic_DNA"/>
</dbReference>
<dbReference type="STRING" id="537013.CLOSTMETH_01405"/>
<gene>
    <name evidence="1" type="ORF">CLOSTMETH_01405</name>
</gene>
<accession>C0EC36</accession>
<sequence>MACIRIFPHKFTGYIILLLVGKYKVNPKINKMFNIRRNWLKPAAAGALKGQFTLYRSNVWAGSAKIIKGATAFRLR</sequence>
<evidence type="ECO:0000313" key="1">
    <source>
        <dbReference type="EMBL" id="EEG30926.1"/>
    </source>
</evidence>
<reference evidence="1 2" key="1">
    <citation type="submission" date="2009-01" db="EMBL/GenBank/DDBJ databases">
        <authorList>
            <person name="Fulton L."/>
            <person name="Clifton S."/>
            <person name="Fulton B."/>
            <person name="Xu J."/>
            <person name="Minx P."/>
            <person name="Pepin K.H."/>
            <person name="Johnson M."/>
            <person name="Bhonagiri V."/>
            <person name="Nash W.E."/>
            <person name="Mardis E.R."/>
            <person name="Wilson R.K."/>
        </authorList>
    </citation>
    <scope>NUCLEOTIDE SEQUENCE [LARGE SCALE GENOMIC DNA]</scope>
    <source>
        <strain evidence="1 2">DSM 5476</strain>
    </source>
</reference>
<reference evidence="1 2" key="2">
    <citation type="submission" date="2009-02" db="EMBL/GenBank/DDBJ databases">
        <title>Draft genome sequence of Clostridium methylpentosum (DSM 5476).</title>
        <authorList>
            <person name="Sudarsanam P."/>
            <person name="Ley R."/>
            <person name="Guruge J."/>
            <person name="Turnbaugh P.J."/>
            <person name="Mahowald M."/>
            <person name="Liep D."/>
            <person name="Gordon J."/>
        </authorList>
    </citation>
    <scope>NUCLEOTIDE SEQUENCE [LARGE SCALE GENOMIC DNA]</scope>
    <source>
        <strain evidence="1 2">DSM 5476</strain>
    </source>
</reference>
<dbReference type="HOGENOM" id="CLU_2648119_0_0_9"/>